<protein>
    <submittedName>
        <fullName evidence="1">Uncharacterized protein</fullName>
    </submittedName>
</protein>
<comment type="caution">
    <text evidence="1">The sequence shown here is derived from an EMBL/GenBank/DDBJ whole genome shotgun (WGS) entry which is preliminary data.</text>
</comment>
<dbReference type="EMBL" id="QKWP01003351">
    <property type="protein sequence ID" value="RIB01073.1"/>
    <property type="molecule type" value="Genomic_DNA"/>
</dbReference>
<name>A0A397U102_9GLOM</name>
<dbReference type="Proteomes" id="UP000266673">
    <property type="component" value="Unassembled WGS sequence"/>
</dbReference>
<organism evidence="1 2">
    <name type="scientific">Gigaspora rosea</name>
    <dbReference type="NCBI Taxonomy" id="44941"/>
    <lineage>
        <taxon>Eukaryota</taxon>
        <taxon>Fungi</taxon>
        <taxon>Fungi incertae sedis</taxon>
        <taxon>Mucoromycota</taxon>
        <taxon>Glomeromycotina</taxon>
        <taxon>Glomeromycetes</taxon>
        <taxon>Diversisporales</taxon>
        <taxon>Gigasporaceae</taxon>
        <taxon>Gigaspora</taxon>
    </lineage>
</organism>
<keyword evidence="2" id="KW-1185">Reference proteome</keyword>
<gene>
    <name evidence="1" type="ORF">C2G38_2231973</name>
</gene>
<evidence type="ECO:0000313" key="1">
    <source>
        <dbReference type="EMBL" id="RIB01073.1"/>
    </source>
</evidence>
<dbReference type="AlphaFoldDB" id="A0A397U102"/>
<reference evidence="1 2" key="1">
    <citation type="submission" date="2018-06" db="EMBL/GenBank/DDBJ databases">
        <title>Comparative genomics reveals the genomic features of Rhizophagus irregularis, R. cerebriforme, R. diaphanum and Gigaspora rosea, and their symbiotic lifestyle signature.</title>
        <authorList>
            <person name="Morin E."/>
            <person name="San Clemente H."/>
            <person name="Chen E.C.H."/>
            <person name="De La Providencia I."/>
            <person name="Hainaut M."/>
            <person name="Kuo A."/>
            <person name="Kohler A."/>
            <person name="Murat C."/>
            <person name="Tang N."/>
            <person name="Roy S."/>
            <person name="Loubradou J."/>
            <person name="Henrissat B."/>
            <person name="Grigoriev I.V."/>
            <person name="Corradi N."/>
            <person name="Roux C."/>
            <person name="Martin F.M."/>
        </authorList>
    </citation>
    <scope>NUCLEOTIDE SEQUENCE [LARGE SCALE GENOMIC DNA]</scope>
    <source>
        <strain evidence="1 2">DAOM 194757</strain>
    </source>
</reference>
<evidence type="ECO:0000313" key="2">
    <source>
        <dbReference type="Proteomes" id="UP000266673"/>
    </source>
</evidence>
<sequence length="78" mass="9428">MSCSQSNSWKSHVDYSRCSRMRYPNLENRQTELEKTHMPMMKNMPNEQNTFNNSNNKYQYQKAVLRISKNTNNKKYTK</sequence>
<accession>A0A397U102</accession>
<proteinExistence type="predicted"/>